<evidence type="ECO:0000256" key="2">
    <source>
        <dbReference type="ARBA" id="ARBA00022679"/>
    </source>
</evidence>
<dbReference type="CDD" id="cd02440">
    <property type="entry name" value="AdoMet_MTases"/>
    <property type="match status" value="1"/>
</dbReference>
<dbReference type="GO" id="GO:0032259">
    <property type="term" value="P:methylation"/>
    <property type="evidence" value="ECO:0007669"/>
    <property type="project" value="UniProtKB-KW"/>
</dbReference>
<dbReference type="GO" id="GO:0008168">
    <property type="term" value="F:methyltransferase activity"/>
    <property type="evidence" value="ECO:0007669"/>
    <property type="project" value="UniProtKB-KW"/>
</dbReference>
<keyword evidence="2 5" id="KW-0808">Transferase</keyword>
<dbReference type="EMBL" id="SGXD01000001">
    <property type="protein sequence ID" value="RZS91077.1"/>
    <property type="molecule type" value="Genomic_DNA"/>
</dbReference>
<name>A0A4Q7NV63_9ACTN</name>
<organism evidence="5 6">
    <name type="scientific">Motilibacter rhizosphaerae</name>
    <dbReference type="NCBI Taxonomy" id="598652"/>
    <lineage>
        <taxon>Bacteria</taxon>
        <taxon>Bacillati</taxon>
        <taxon>Actinomycetota</taxon>
        <taxon>Actinomycetes</taxon>
        <taxon>Motilibacterales</taxon>
        <taxon>Motilibacteraceae</taxon>
        <taxon>Motilibacter</taxon>
    </lineage>
</organism>
<dbReference type="Pfam" id="PF13649">
    <property type="entry name" value="Methyltransf_25"/>
    <property type="match status" value="1"/>
</dbReference>
<reference evidence="5 6" key="1">
    <citation type="submission" date="2019-02" db="EMBL/GenBank/DDBJ databases">
        <title>Genomic Encyclopedia of Type Strains, Phase IV (KMG-IV): sequencing the most valuable type-strain genomes for metagenomic binning, comparative biology and taxonomic classification.</title>
        <authorList>
            <person name="Goeker M."/>
        </authorList>
    </citation>
    <scope>NUCLEOTIDE SEQUENCE [LARGE SCALE GENOMIC DNA]</scope>
    <source>
        <strain evidence="5 6">DSM 45622</strain>
    </source>
</reference>
<proteinExistence type="predicted"/>
<dbReference type="SUPFAM" id="SSF53335">
    <property type="entry name" value="S-adenosyl-L-methionine-dependent methyltransferases"/>
    <property type="match status" value="1"/>
</dbReference>
<keyword evidence="6" id="KW-1185">Reference proteome</keyword>
<dbReference type="PANTHER" id="PTHR43464:SF19">
    <property type="entry name" value="UBIQUINONE BIOSYNTHESIS O-METHYLTRANSFERASE, MITOCHONDRIAL"/>
    <property type="match status" value="1"/>
</dbReference>
<feature type="domain" description="Methyltransferase" evidence="4">
    <location>
        <begin position="67"/>
        <end position="155"/>
    </location>
</feature>
<evidence type="ECO:0000259" key="4">
    <source>
        <dbReference type="Pfam" id="PF13649"/>
    </source>
</evidence>
<sequence length="233" mass="24256">MCVANLWMTSPTRAGQTGAVERVRASYDAVAAAYAAELSDELARKPLDRAMLAALVELRAGEGPLADVGCGPGHVAAHLAALGAPVVGVDLSPAMVAEARRRHPGLSFAVGSLLDLAVADAGWSGAVCVYAVIHLDRAERAAAYAELARAVAPGGRLLLAFHVSAAGQPAGSVLHADELFGVPVELEFRYLDPDDETALLLAAGWALEARLEREPVPGAEHASRRAYLLARRA</sequence>
<keyword evidence="3" id="KW-0949">S-adenosyl-L-methionine</keyword>
<dbReference type="AlphaFoldDB" id="A0A4Q7NV63"/>
<evidence type="ECO:0000313" key="6">
    <source>
        <dbReference type="Proteomes" id="UP000293638"/>
    </source>
</evidence>
<protein>
    <submittedName>
        <fullName evidence="5">Methyltransferase family protein</fullName>
    </submittedName>
</protein>
<evidence type="ECO:0000256" key="3">
    <source>
        <dbReference type="ARBA" id="ARBA00022691"/>
    </source>
</evidence>
<dbReference type="Gene3D" id="3.40.50.150">
    <property type="entry name" value="Vaccinia Virus protein VP39"/>
    <property type="match status" value="1"/>
</dbReference>
<comment type="caution">
    <text evidence="5">The sequence shown here is derived from an EMBL/GenBank/DDBJ whole genome shotgun (WGS) entry which is preliminary data.</text>
</comment>
<gene>
    <name evidence="5" type="ORF">EV189_0309</name>
</gene>
<evidence type="ECO:0000313" key="5">
    <source>
        <dbReference type="EMBL" id="RZS91077.1"/>
    </source>
</evidence>
<accession>A0A4Q7NV63</accession>
<dbReference type="InterPro" id="IPR029063">
    <property type="entry name" value="SAM-dependent_MTases_sf"/>
</dbReference>
<keyword evidence="1 5" id="KW-0489">Methyltransferase</keyword>
<dbReference type="InterPro" id="IPR041698">
    <property type="entry name" value="Methyltransf_25"/>
</dbReference>
<dbReference type="Proteomes" id="UP000293638">
    <property type="component" value="Unassembled WGS sequence"/>
</dbReference>
<evidence type="ECO:0000256" key="1">
    <source>
        <dbReference type="ARBA" id="ARBA00022603"/>
    </source>
</evidence>
<dbReference type="PANTHER" id="PTHR43464">
    <property type="entry name" value="METHYLTRANSFERASE"/>
    <property type="match status" value="1"/>
</dbReference>